<dbReference type="RefSeq" id="WP_087401083.1">
    <property type="nucleotide sequence ID" value="NZ_DAWEOI010000001.1"/>
</dbReference>
<feature type="chain" id="PRO_5012486288" description="DUF4832 domain-containing protein" evidence="1">
    <location>
        <begin position="21"/>
        <end position="550"/>
    </location>
</feature>
<gene>
    <name evidence="2" type="ORF">B5G41_01915</name>
</gene>
<dbReference type="OrthoDB" id="2488311at2"/>
<keyword evidence="1" id="KW-0732">Signal</keyword>
<organism evidence="2 3">
    <name type="scientific">Alistipes onderdonkii</name>
    <dbReference type="NCBI Taxonomy" id="328813"/>
    <lineage>
        <taxon>Bacteria</taxon>
        <taxon>Pseudomonadati</taxon>
        <taxon>Bacteroidota</taxon>
        <taxon>Bacteroidia</taxon>
        <taxon>Bacteroidales</taxon>
        <taxon>Rikenellaceae</taxon>
        <taxon>Alistipes</taxon>
    </lineage>
</organism>
<comment type="caution">
    <text evidence="2">The sequence shown here is derived from an EMBL/GenBank/DDBJ whole genome shotgun (WGS) entry which is preliminary data.</text>
</comment>
<protein>
    <recommendedName>
        <fullName evidence="4">DUF4832 domain-containing protein</fullName>
    </recommendedName>
</protein>
<dbReference type="AlphaFoldDB" id="A0A1Y3R3F6"/>
<feature type="signal peptide" evidence="1">
    <location>
        <begin position="1"/>
        <end position="20"/>
    </location>
</feature>
<accession>A0A1Y3R3F6</accession>
<reference evidence="3" key="1">
    <citation type="submission" date="2017-04" db="EMBL/GenBank/DDBJ databases">
        <title>Function of individual gut microbiota members based on whole genome sequencing of pure cultures obtained from chicken caecum.</title>
        <authorList>
            <person name="Medvecky M."/>
            <person name="Cejkova D."/>
            <person name="Polansky O."/>
            <person name="Karasova D."/>
            <person name="Kubasova T."/>
            <person name="Cizek A."/>
            <person name="Rychlik I."/>
        </authorList>
    </citation>
    <scope>NUCLEOTIDE SEQUENCE [LARGE SCALE GENOMIC DNA]</scope>
    <source>
        <strain evidence="3">An90</strain>
    </source>
</reference>
<sequence>MKTCKLLLLALCCGCVSASAAGKAGSEAPRIVNIVNFIRNIEPRSEEITETVLYETVARQAAQLAEYGLPATFLLQYDALINPRYRQLLTQDVYPGTEVGGWWEITQPHVEAAGLKWRGRYPWDWHADVGFATGYTPEERRKLVDVYMEKFKEVFGKYPTAIGSWFIDAYTLGYMYDKYGIVASCNCKDQIGTDGYTLWGGYWNQAYYPSRVNAYMPAQTREGQIPVPVFRMLGSDPIYQYDNCVGGALQGVISLEPVYGDSGGSRQWVEWFFRSMFEEPCLAFAYTQAGQENSFTWGSMEKGLNIQIPLLANRFRKGEIRVETLTRSGEWFRENFPVTPPTAVTALTDYREKDRKTVWYNSRYYRTNLLWEGGALCIRDIHMFDQRMESDYYRKAGTTNQCVYTTLPVVDGCMWSTREKLAGLRVMRRTADGSLAQAQGGTPAVTEKGKGKLLVEWPMDDGRKLTILLSEEGMEIAVPGKGPDWMLELTAAPGAALPFTAFGARRIAAVQKGFAYAFDCTKGTIATDGTSAESIFVLHPSNGKISLKFK</sequence>
<name>A0A1Y3R3F6_9BACT</name>
<proteinExistence type="predicted"/>
<dbReference type="eggNOG" id="ENOG502Z91R">
    <property type="taxonomic scope" value="Bacteria"/>
</dbReference>
<dbReference type="EMBL" id="NFHB01000001">
    <property type="protein sequence ID" value="OUN05078.1"/>
    <property type="molecule type" value="Genomic_DNA"/>
</dbReference>
<evidence type="ECO:0000256" key="1">
    <source>
        <dbReference type="SAM" id="SignalP"/>
    </source>
</evidence>
<evidence type="ECO:0008006" key="4">
    <source>
        <dbReference type="Google" id="ProtNLM"/>
    </source>
</evidence>
<evidence type="ECO:0000313" key="3">
    <source>
        <dbReference type="Proteomes" id="UP000195772"/>
    </source>
</evidence>
<evidence type="ECO:0000313" key="2">
    <source>
        <dbReference type="EMBL" id="OUN05078.1"/>
    </source>
</evidence>
<dbReference type="Gene3D" id="3.20.20.510">
    <property type="entry name" value="Uncharacterised protein PF12979, DUF3863"/>
    <property type="match status" value="1"/>
</dbReference>
<dbReference type="Proteomes" id="UP000195772">
    <property type="component" value="Unassembled WGS sequence"/>
</dbReference>